<gene>
    <name evidence="1" type="ORF">F383_33648</name>
</gene>
<dbReference type="AlphaFoldDB" id="A0A0B0PPZ3"/>
<organism evidence="1 2">
    <name type="scientific">Gossypium arboreum</name>
    <name type="common">Tree cotton</name>
    <name type="synonym">Gossypium nanking</name>
    <dbReference type="NCBI Taxonomy" id="29729"/>
    <lineage>
        <taxon>Eukaryota</taxon>
        <taxon>Viridiplantae</taxon>
        <taxon>Streptophyta</taxon>
        <taxon>Embryophyta</taxon>
        <taxon>Tracheophyta</taxon>
        <taxon>Spermatophyta</taxon>
        <taxon>Magnoliopsida</taxon>
        <taxon>eudicotyledons</taxon>
        <taxon>Gunneridae</taxon>
        <taxon>Pentapetalae</taxon>
        <taxon>rosids</taxon>
        <taxon>malvids</taxon>
        <taxon>Malvales</taxon>
        <taxon>Malvaceae</taxon>
        <taxon>Malvoideae</taxon>
        <taxon>Gossypium</taxon>
    </lineage>
</organism>
<name>A0A0B0PPZ3_GOSAR</name>
<evidence type="ECO:0000313" key="2">
    <source>
        <dbReference type="Proteomes" id="UP000032142"/>
    </source>
</evidence>
<evidence type="ECO:0000313" key="1">
    <source>
        <dbReference type="EMBL" id="KHG26509.1"/>
    </source>
</evidence>
<keyword evidence="2" id="KW-1185">Reference proteome</keyword>
<sequence>MLKRLYADVILEVSYGLGDHQ</sequence>
<reference evidence="2" key="1">
    <citation type="submission" date="2014-09" db="EMBL/GenBank/DDBJ databases">
        <authorList>
            <person name="Mudge J."/>
            <person name="Ramaraj T."/>
            <person name="Lindquist I.E."/>
            <person name="Bharti A.K."/>
            <person name="Sundararajan A."/>
            <person name="Cameron C.T."/>
            <person name="Woodward J.E."/>
            <person name="May G.D."/>
            <person name="Brubaker C."/>
            <person name="Broadhvest J."/>
            <person name="Wilkins T.A."/>
        </authorList>
    </citation>
    <scope>NUCLEOTIDE SEQUENCE</scope>
    <source>
        <strain evidence="2">cv. AKA8401</strain>
    </source>
</reference>
<dbReference type="Proteomes" id="UP000032142">
    <property type="component" value="Unassembled WGS sequence"/>
</dbReference>
<accession>A0A0B0PPZ3</accession>
<protein>
    <submittedName>
        <fullName evidence="1">Uncharacterized protein</fullName>
    </submittedName>
</protein>
<dbReference type="EMBL" id="KN436977">
    <property type="protein sequence ID" value="KHG26509.1"/>
    <property type="molecule type" value="Genomic_DNA"/>
</dbReference>
<proteinExistence type="predicted"/>